<keyword evidence="2" id="KW-1185">Reference proteome</keyword>
<evidence type="ECO:0000313" key="1">
    <source>
        <dbReference type="EMBL" id="RDW90503.1"/>
    </source>
</evidence>
<dbReference type="AlphaFoldDB" id="A0A3D8SW17"/>
<dbReference type="OrthoDB" id="4192850at2759"/>
<sequence length="225" mass="26074">MRPINEPSIPHNTSLPTKALDLPRHLKGVTPRHIELAFTKCGVAAARIVISLNALNKRRQSRFEALCPTDDAIRLTRHCNAVNRLTAWREDYDIRSPTFAPTPKLTRIDLAGLYVSRTAYEEWAEAYRSDLVLYIDGQFAEYRRLKEEFLLEVQAARTFDMDEEDSRILEWLFLSEMERWEPCVKKLQLPSYDELLDEVFRAIRGWVDGAEELLAEVQDTHGVNL</sequence>
<protein>
    <submittedName>
        <fullName evidence="1">Uncharacterized protein</fullName>
    </submittedName>
</protein>
<proteinExistence type="predicted"/>
<gene>
    <name evidence="1" type="ORF">DSM5745_02278</name>
</gene>
<organism evidence="1 2">
    <name type="scientific">Aspergillus mulundensis</name>
    <dbReference type="NCBI Taxonomy" id="1810919"/>
    <lineage>
        <taxon>Eukaryota</taxon>
        <taxon>Fungi</taxon>
        <taxon>Dikarya</taxon>
        <taxon>Ascomycota</taxon>
        <taxon>Pezizomycotina</taxon>
        <taxon>Eurotiomycetes</taxon>
        <taxon>Eurotiomycetidae</taxon>
        <taxon>Eurotiales</taxon>
        <taxon>Aspergillaceae</taxon>
        <taxon>Aspergillus</taxon>
        <taxon>Aspergillus subgen. Nidulantes</taxon>
    </lineage>
</organism>
<dbReference type="GeneID" id="38112648"/>
<comment type="caution">
    <text evidence="1">The sequence shown here is derived from an EMBL/GenBank/DDBJ whole genome shotgun (WGS) entry which is preliminary data.</text>
</comment>
<dbReference type="EMBL" id="PVWQ01000002">
    <property type="protein sequence ID" value="RDW90503.1"/>
    <property type="molecule type" value="Genomic_DNA"/>
</dbReference>
<reference evidence="1 2" key="1">
    <citation type="journal article" date="2018" name="IMA Fungus">
        <title>IMA Genome-F 9: Draft genome sequence of Annulohypoxylon stygium, Aspergillus mulundensis, Berkeleyomyces basicola (syn. Thielaviopsis basicola), Ceratocystis smalleyi, two Cercospora beticola strains, Coleophoma cylindrospora, Fusarium fracticaudum, Phialophora cf. hyalina, and Morchella septimelata.</title>
        <authorList>
            <person name="Wingfield B.D."/>
            <person name="Bills G.F."/>
            <person name="Dong Y."/>
            <person name="Huang W."/>
            <person name="Nel W.J."/>
            <person name="Swalarsk-Parry B.S."/>
            <person name="Vaghefi N."/>
            <person name="Wilken P.M."/>
            <person name="An Z."/>
            <person name="de Beer Z.W."/>
            <person name="De Vos L."/>
            <person name="Chen L."/>
            <person name="Duong T.A."/>
            <person name="Gao Y."/>
            <person name="Hammerbacher A."/>
            <person name="Kikkert J.R."/>
            <person name="Li Y."/>
            <person name="Li H."/>
            <person name="Li K."/>
            <person name="Li Q."/>
            <person name="Liu X."/>
            <person name="Ma X."/>
            <person name="Naidoo K."/>
            <person name="Pethybridge S.J."/>
            <person name="Sun J."/>
            <person name="Steenkamp E.T."/>
            <person name="van der Nest M.A."/>
            <person name="van Wyk S."/>
            <person name="Wingfield M.J."/>
            <person name="Xiong C."/>
            <person name="Yue Q."/>
            <person name="Zhang X."/>
        </authorList>
    </citation>
    <scope>NUCLEOTIDE SEQUENCE [LARGE SCALE GENOMIC DNA]</scope>
    <source>
        <strain evidence="1 2">DSM 5745</strain>
    </source>
</reference>
<dbReference type="STRING" id="1810919.A0A3D8SW17"/>
<name>A0A3D8SW17_9EURO</name>
<dbReference type="Proteomes" id="UP000256690">
    <property type="component" value="Unassembled WGS sequence"/>
</dbReference>
<evidence type="ECO:0000313" key="2">
    <source>
        <dbReference type="Proteomes" id="UP000256690"/>
    </source>
</evidence>
<accession>A0A3D8SW17</accession>
<dbReference type="RefSeq" id="XP_026607457.1">
    <property type="nucleotide sequence ID" value="XM_026744294.1"/>
</dbReference>